<keyword evidence="4 8" id="KW-1278">Translocase</keyword>
<feature type="transmembrane region" description="Helical" evidence="8">
    <location>
        <begin position="71"/>
        <end position="93"/>
    </location>
</feature>
<dbReference type="NCBIfam" id="TIGR01943">
    <property type="entry name" value="rnfA"/>
    <property type="match status" value="1"/>
</dbReference>
<gene>
    <name evidence="8" type="primary">rnfA</name>
    <name evidence="9" type="ORF">N7603_00125</name>
</gene>
<dbReference type="PANTHER" id="PTHR30335:SF0">
    <property type="entry name" value="ION-TRANSLOCATING OXIDOREDUCTASE COMPLEX SUBUNIT A"/>
    <property type="match status" value="1"/>
</dbReference>
<dbReference type="InterPro" id="IPR011293">
    <property type="entry name" value="Ion_transpt_RnfA/RsxA"/>
</dbReference>
<dbReference type="Proteomes" id="UP001209076">
    <property type="component" value="Unassembled WGS sequence"/>
</dbReference>
<comment type="similarity">
    <text evidence="8">Belongs to the NqrDE/RnfAE family.</text>
</comment>
<evidence type="ECO:0000256" key="2">
    <source>
        <dbReference type="ARBA" id="ARBA00022448"/>
    </source>
</evidence>
<keyword evidence="2 8" id="KW-0813">Transport</keyword>
<evidence type="ECO:0000256" key="7">
    <source>
        <dbReference type="ARBA" id="ARBA00023136"/>
    </source>
</evidence>
<keyword evidence="5 8" id="KW-0249">Electron transport</keyword>
<dbReference type="PANTHER" id="PTHR30335">
    <property type="entry name" value="INTEGRAL MEMBRANE PROTEIN OF SOXR-REDUCING COMPLEX"/>
    <property type="match status" value="1"/>
</dbReference>
<organism evidence="9 10">
    <name type="scientific">Paracholeplasma vituli</name>
    <dbReference type="NCBI Taxonomy" id="69473"/>
    <lineage>
        <taxon>Bacteria</taxon>
        <taxon>Bacillati</taxon>
        <taxon>Mycoplasmatota</taxon>
        <taxon>Mollicutes</taxon>
        <taxon>Acholeplasmatales</taxon>
        <taxon>Acholeplasmataceae</taxon>
        <taxon>Paracholeplasma</taxon>
    </lineage>
</organism>
<keyword evidence="10" id="KW-1185">Reference proteome</keyword>
<dbReference type="EC" id="7.-.-.-" evidence="8"/>
<evidence type="ECO:0000256" key="8">
    <source>
        <dbReference type="HAMAP-Rule" id="MF_00459"/>
    </source>
</evidence>
<feature type="transmembrane region" description="Helical" evidence="8">
    <location>
        <begin position="6"/>
        <end position="33"/>
    </location>
</feature>
<accession>A0ABT2PSZ1</accession>
<evidence type="ECO:0000256" key="5">
    <source>
        <dbReference type="ARBA" id="ARBA00022982"/>
    </source>
</evidence>
<comment type="function">
    <text evidence="8">Part of a membrane-bound complex that couples electron transfer with translocation of ions across the membrane.</text>
</comment>
<proteinExistence type="inferred from homology"/>
<feature type="transmembrane region" description="Helical" evidence="8">
    <location>
        <begin position="168"/>
        <end position="189"/>
    </location>
</feature>
<keyword evidence="6 8" id="KW-1133">Transmembrane helix</keyword>
<dbReference type="InterPro" id="IPR003667">
    <property type="entry name" value="NqrDE/RnfAE"/>
</dbReference>
<keyword evidence="7 8" id="KW-0472">Membrane</keyword>
<comment type="subunit">
    <text evidence="8">The complex is composed of six subunits: RnfA, RnfB, RnfC, RnfD, RnfE and RnfG.</text>
</comment>
<dbReference type="InterPro" id="IPR050133">
    <property type="entry name" value="NqrDE/RnfAE_oxidrdctase"/>
</dbReference>
<evidence type="ECO:0000256" key="3">
    <source>
        <dbReference type="ARBA" id="ARBA00022692"/>
    </source>
</evidence>
<dbReference type="Pfam" id="PF02508">
    <property type="entry name" value="Rnf-Nqr"/>
    <property type="match status" value="1"/>
</dbReference>
<evidence type="ECO:0000256" key="1">
    <source>
        <dbReference type="ARBA" id="ARBA00004127"/>
    </source>
</evidence>
<comment type="caution">
    <text evidence="9">The sequence shown here is derived from an EMBL/GenBank/DDBJ whole genome shotgun (WGS) entry which is preliminary data.</text>
</comment>
<evidence type="ECO:0000313" key="9">
    <source>
        <dbReference type="EMBL" id="MCU0104065.1"/>
    </source>
</evidence>
<comment type="subcellular location">
    <subcellularLocation>
        <location evidence="8">Cell membrane</location>
        <topology evidence="8">Multi-pass membrane protein</topology>
    </subcellularLocation>
    <subcellularLocation>
        <location evidence="1">Endomembrane system</location>
        <topology evidence="1">Multi-pass membrane protein</topology>
    </subcellularLocation>
</comment>
<evidence type="ECO:0000256" key="4">
    <source>
        <dbReference type="ARBA" id="ARBA00022967"/>
    </source>
</evidence>
<dbReference type="RefSeq" id="WP_262095275.1">
    <property type="nucleotide sequence ID" value="NZ_JAOEGN010000001.1"/>
</dbReference>
<feature type="transmembrane region" description="Helical" evidence="8">
    <location>
        <begin position="45"/>
        <end position="65"/>
    </location>
</feature>
<protein>
    <recommendedName>
        <fullName evidence="8">Ion-translocating oxidoreductase complex subunit A</fullName>
        <ecNumber evidence="8">7.-.-.-</ecNumber>
    </recommendedName>
    <alternativeName>
        <fullName evidence="8">Rnf electron transport complex subunit A</fullName>
    </alternativeName>
</protein>
<feature type="transmembrane region" description="Helical" evidence="8">
    <location>
        <begin position="105"/>
        <end position="123"/>
    </location>
</feature>
<feature type="transmembrane region" description="Helical" evidence="8">
    <location>
        <begin position="135"/>
        <end position="156"/>
    </location>
</feature>
<sequence length="193" mass="20834">MTLEVFFVSLISSMLINNIIVIKFLGICSFLGVSKEMSNVWGMSAAVMFVMMVSTGITYPLYYYVLDPLGVGYIDTIAFILVIAAVVQLVEMLLKKYVESLYRGLGVYLPLITTNCAVLGVAQTNITEAKNYADALTITFGTVLGYTLVIVAFSAIRIRLDSANVPKAFKGMPIALVTAGLMSLAFLGLSGLI</sequence>
<keyword evidence="8" id="KW-1003">Cell membrane</keyword>
<dbReference type="EMBL" id="JAOEGN010000001">
    <property type="protein sequence ID" value="MCU0104065.1"/>
    <property type="molecule type" value="Genomic_DNA"/>
</dbReference>
<name>A0ABT2PSZ1_9MOLU</name>
<keyword evidence="3 8" id="KW-0812">Transmembrane</keyword>
<evidence type="ECO:0000313" key="10">
    <source>
        <dbReference type="Proteomes" id="UP001209076"/>
    </source>
</evidence>
<reference evidence="10" key="1">
    <citation type="submission" date="2023-07" db="EMBL/GenBank/DDBJ databases">
        <title>Novel Mycoplasma species identified in domestic and wild animals.</title>
        <authorList>
            <person name="Volokhov D.V."/>
            <person name="Furtak V.A."/>
            <person name="Zagorodnyaya T.A."/>
        </authorList>
    </citation>
    <scope>NUCLEOTIDE SEQUENCE [LARGE SCALE GENOMIC DNA]</scope>
    <source>
        <strain evidence="10">92-19</strain>
    </source>
</reference>
<dbReference type="PIRSF" id="PIRSF006102">
    <property type="entry name" value="NQR_DE"/>
    <property type="match status" value="1"/>
</dbReference>
<dbReference type="HAMAP" id="MF_00459">
    <property type="entry name" value="RsxA_RnfA"/>
    <property type="match status" value="1"/>
</dbReference>
<evidence type="ECO:0000256" key="6">
    <source>
        <dbReference type="ARBA" id="ARBA00022989"/>
    </source>
</evidence>